<keyword evidence="2" id="KW-1185">Reference proteome</keyword>
<sequence>MIQSELLQRQFRLDGAVRDVQSAEPVIRGWVIHFLAPTNNRERTLAGGGLSNDCAAVSSGEVSAEIS</sequence>
<protein>
    <submittedName>
        <fullName evidence="1">Uncharacterized protein</fullName>
    </submittedName>
</protein>
<dbReference type="InParanoid" id="A0A330L885"/>
<proteinExistence type="predicted"/>
<evidence type="ECO:0000313" key="2">
    <source>
        <dbReference type="Proteomes" id="UP000248168"/>
    </source>
</evidence>
<dbReference type="AlphaFoldDB" id="A0A330L885"/>
<reference evidence="2" key="1">
    <citation type="submission" date="2018-04" db="EMBL/GenBank/DDBJ databases">
        <authorList>
            <person name="Lucker S."/>
            <person name="Sakoula D."/>
        </authorList>
    </citation>
    <scope>NUCLEOTIDE SEQUENCE [LARGE SCALE GENOMIC DNA]</scope>
</reference>
<organism evidence="1 2">
    <name type="scientific">Nitrospira lenta</name>
    <dbReference type="NCBI Taxonomy" id="1436998"/>
    <lineage>
        <taxon>Bacteria</taxon>
        <taxon>Pseudomonadati</taxon>
        <taxon>Nitrospirota</taxon>
        <taxon>Nitrospiria</taxon>
        <taxon>Nitrospirales</taxon>
        <taxon>Nitrospiraceae</taxon>
        <taxon>Nitrospira</taxon>
    </lineage>
</organism>
<name>A0A330L885_9BACT</name>
<gene>
    <name evidence="1" type="ORF">NITLEN_30375</name>
</gene>
<dbReference type="EMBL" id="OUNR01000016">
    <property type="protein sequence ID" value="SPP65461.1"/>
    <property type="molecule type" value="Genomic_DNA"/>
</dbReference>
<accession>A0A330L885</accession>
<evidence type="ECO:0000313" key="1">
    <source>
        <dbReference type="EMBL" id="SPP65461.1"/>
    </source>
</evidence>
<dbReference type="Proteomes" id="UP000248168">
    <property type="component" value="Unassembled WGS sequence"/>
</dbReference>